<dbReference type="AlphaFoldDB" id="A0A819MVM2"/>
<name>A0A819MVM2_9BILA</name>
<protein>
    <submittedName>
        <fullName evidence="1">Uncharacterized protein</fullName>
    </submittedName>
</protein>
<dbReference type="EMBL" id="CAJOAX010006642">
    <property type="protein sequence ID" value="CAF3986949.1"/>
    <property type="molecule type" value="Genomic_DNA"/>
</dbReference>
<evidence type="ECO:0000313" key="1">
    <source>
        <dbReference type="EMBL" id="CAF3986949.1"/>
    </source>
</evidence>
<evidence type="ECO:0000313" key="2">
    <source>
        <dbReference type="Proteomes" id="UP000663823"/>
    </source>
</evidence>
<organism evidence="1 2">
    <name type="scientific">Rotaria sordida</name>
    <dbReference type="NCBI Taxonomy" id="392033"/>
    <lineage>
        <taxon>Eukaryota</taxon>
        <taxon>Metazoa</taxon>
        <taxon>Spiralia</taxon>
        <taxon>Gnathifera</taxon>
        <taxon>Rotifera</taxon>
        <taxon>Eurotatoria</taxon>
        <taxon>Bdelloidea</taxon>
        <taxon>Philodinida</taxon>
        <taxon>Philodinidae</taxon>
        <taxon>Rotaria</taxon>
    </lineage>
</organism>
<proteinExistence type="predicted"/>
<comment type="caution">
    <text evidence="1">The sequence shown here is derived from an EMBL/GenBank/DDBJ whole genome shotgun (WGS) entry which is preliminary data.</text>
</comment>
<gene>
    <name evidence="1" type="ORF">OTI717_LOCUS28261</name>
</gene>
<reference evidence="1" key="1">
    <citation type="submission" date="2021-02" db="EMBL/GenBank/DDBJ databases">
        <authorList>
            <person name="Nowell W R."/>
        </authorList>
    </citation>
    <scope>NUCLEOTIDE SEQUENCE</scope>
</reference>
<accession>A0A819MVM2</accession>
<dbReference type="Proteomes" id="UP000663823">
    <property type="component" value="Unassembled WGS sequence"/>
</dbReference>
<sequence>KNHPKHHFSFYDRNRINNGLNRNISVASNIKQTTNVVKQKEHIKWKYL</sequence>
<feature type="non-terminal residue" evidence="1">
    <location>
        <position position="1"/>
    </location>
</feature>